<protein>
    <submittedName>
        <fullName evidence="1">Uncharacterized protein</fullName>
    </submittedName>
</protein>
<evidence type="ECO:0000313" key="1">
    <source>
        <dbReference type="EMBL" id="MDN4598598.1"/>
    </source>
</evidence>
<dbReference type="EMBL" id="JAROCB010000004">
    <property type="protein sequence ID" value="MDN4598598.1"/>
    <property type="molecule type" value="Genomic_DNA"/>
</dbReference>
<organism evidence="1 2">
    <name type="scientific">Leifsonia virtsii</name>
    <dbReference type="NCBI Taxonomy" id="3035915"/>
    <lineage>
        <taxon>Bacteria</taxon>
        <taxon>Bacillati</taxon>
        <taxon>Actinomycetota</taxon>
        <taxon>Actinomycetes</taxon>
        <taxon>Micrococcales</taxon>
        <taxon>Microbacteriaceae</taxon>
        <taxon>Leifsonia</taxon>
    </lineage>
</organism>
<keyword evidence="2" id="KW-1185">Reference proteome</keyword>
<gene>
    <name evidence="1" type="ORF">P5G59_15705</name>
</gene>
<dbReference type="RefSeq" id="WP_301219933.1">
    <property type="nucleotide sequence ID" value="NZ_JAROCB010000004.1"/>
</dbReference>
<comment type="caution">
    <text evidence="1">The sequence shown here is derived from an EMBL/GenBank/DDBJ whole genome shotgun (WGS) entry which is preliminary data.</text>
</comment>
<dbReference type="Proteomes" id="UP001174210">
    <property type="component" value="Unassembled WGS sequence"/>
</dbReference>
<accession>A0ABT8J0I3</accession>
<sequence>MGLFSFSECAHCGEQQPVLGDGRLAIHFTRDGERCGGSERRNDNDGVSSEQARRIEAQLRLALRQVMGARTA</sequence>
<proteinExistence type="predicted"/>
<name>A0ABT8J0I3_9MICO</name>
<evidence type="ECO:0000313" key="2">
    <source>
        <dbReference type="Proteomes" id="UP001174210"/>
    </source>
</evidence>
<reference evidence="1" key="1">
    <citation type="submission" date="2023-03" db="EMBL/GenBank/DDBJ databases">
        <title>MT1 and MT2 Draft Genomes of Novel Species.</title>
        <authorList>
            <person name="Venkateswaran K."/>
        </authorList>
    </citation>
    <scope>NUCLEOTIDE SEQUENCE</scope>
    <source>
        <strain evidence="1">F6_8S_P_1A</strain>
    </source>
</reference>